<dbReference type="Pfam" id="PF01060">
    <property type="entry name" value="TTR-52"/>
    <property type="match status" value="1"/>
</dbReference>
<evidence type="ECO:0000256" key="2">
    <source>
        <dbReference type="ARBA" id="ARBA00010112"/>
    </source>
</evidence>
<proteinExistence type="inferred from homology"/>
<evidence type="ECO:0000256" key="1">
    <source>
        <dbReference type="ARBA" id="ARBA00004613"/>
    </source>
</evidence>
<dbReference type="InterPro" id="IPR001534">
    <property type="entry name" value="Transthyretin-like"/>
</dbReference>
<dbReference type="PANTHER" id="PTHR21700">
    <property type="entry name" value="TRANSTHYRETIN-LIKE FAMILY PROTEIN-RELATED"/>
    <property type="match status" value="1"/>
</dbReference>
<evidence type="ECO:0000313" key="6">
    <source>
        <dbReference type="Proteomes" id="UP000035682"/>
    </source>
</evidence>
<evidence type="ECO:0000313" key="8">
    <source>
        <dbReference type="WormBase" id="SRAE_2000451500"/>
    </source>
</evidence>
<reference evidence="7" key="2">
    <citation type="submission" date="2020-12" db="UniProtKB">
        <authorList>
            <consortium name="WormBaseParasite"/>
        </authorList>
    </citation>
    <scope>IDENTIFICATION</scope>
</reference>
<gene>
    <name evidence="5 7 8" type="ORF">SRAE_2000451500</name>
</gene>
<dbReference type="InterPro" id="IPR038479">
    <property type="entry name" value="Transthyretin-like_sf"/>
</dbReference>
<dbReference type="GeneID" id="36382240"/>
<dbReference type="RefSeq" id="XP_024509068.1">
    <property type="nucleotide sequence ID" value="XM_024643394.1"/>
</dbReference>
<organism evidence="5">
    <name type="scientific">Strongyloides ratti</name>
    <name type="common">Parasitic roundworm</name>
    <dbReference type="NCBI Taxonomy" id="34506"/>
    <lineage>
        <taxon>Eukaryota</taxon>
        <taxon>Metazoa</taxon>
        <taxon>Ecdysozoa</taxon>
        <taxon>Nematoda</taxon>
        <taxon>Chromadorea</taxon>
        <taxon>Rhabditida</taxon>
        <taxon>Tylenchina</taxon>
        <taxon>Panagrolaimomorpha</taxon>
        <taxon>Strongyloidoidea</taxon>
        <taxon>Strongyloididae</taxon>
        <taxon>Strongyloides</taxon>
    </lineage>
</organism>
<dbReference type="WormBase" id="SRAE_2000451500">
    <property type="protein sequence ID" value="SRP09197"/>
    <property type="gene ID" value="WBGene00264747"/>
</dbReference>
<dbReference type="Gene3D" id="2.60.40.3330">
    <property type="match status" value="1"/>
</dbReference>
<evidence type="ECO:0000256" key="3">
    <source>
        <dbReference type="ARBA" id="ARBA00022525"/>
    </source>
</evidence>
<sequence>MLKKFILKLIYNKLLNMTIKIIFIILLFLTYVLPAQKLPRPWFAYQIFCARISFKCNGEPANNVRIVTYDYTAGIYSKVGTRYLDESGYFSFCGVIDGYFPFNPYLYVYHKCNISKPNCEKEIYLHIPRDYVFWGVEVSKYYDIKNFELNKTHSGEKILCN</sequence>
<dbReference type="GO" id="GO:0009986">
    <property type="term" value="C:cell surface"/>
    <property type="evidence" value="ECO:0007669"/>
    <property type="project" value="InterPro"/>
</dbReference>
<keyword evidence="6" id="KW-1185">Reference proteome</keyword>
<dbReference type="WBParaSite" id="SRAE_2000451500.1">
    <property type="protein sequence ID" value="SRAE_2000451500.1"/>
    <property type="gene ID" value="WBGene00264747"/>
</dbReference>
<dbReference type="EMBL" id="LN609529">
    <property type="protein sequence ID" value="CEF69869.2"/>
    <property type="molecule type" value="Genomic_DNA"/>
</dbReference>
<dbReference type="Proteomes" id="UP000035682">
    <property type="component" value="Unplaced"/>
</dbReference>
<keyword evidence="3" id="KW-0964">Secreted</keyword>
<dbReference type="CTD" id="36382240"/>
<evidence type="ECO:0000313" key="7">
    <source>
        <dbReference type="WBParaSite" id="SRAE_2000451500.1"/>
    </source>
</evidence>
<protein>
    <submittedName>
        <fullName evidence="5 7">Transthyretin-like family-containing protein</fullName>
    </submittedName>
</protein>
<dbReference type="PANTHER" id="PTHR21700:SF24">
    <property type="entry name" value="TRANSTHYRETIN-LIKE FAMILY PROTEIN"/>
    <property type="match status" value="1"/>
</dbReference>
<evidence type="ECO:0000256" key="4">
    <source>
        <dbReference type="ARBA" id="ARBA00022729"/>
    </source>
</evidence>
<keyword evidence="4" id="KW-0732">Signal</keyword>
<reference evidence="5 6" key="1">
    <citation type="submission" date="2014-09" db="EMBL/GenBank/DDBJ databases">
        <authorList>
            <person name="Martin A.A."/>
        </authorList>
    </citation>
    <scope>NUCLEOTIDE SEQUENCE</scope>
    <source>
        <strain evidence="6">ED321</strain>
        <strain evidence="5">ED321 Heterogonic</strain>
    </source>
</reference>
<comment type="subcellular location">
    <subcellularLocation>
        <location evidence="1">Secreted</location>
    </subcellularLocation>
</comment>
<comment type="similarity">
    <text evidence="2">Belongs to the nematode transthyretin-like family.</text>
</comment>
<accession>A0A090LNV5</accession>
<evidence type="ECO:0000313" key="5">
    <source>
        <dbReference type="EMBL" id="CEF69869.2"/>
    </source>
</evidence>
<dbReference type="AlphaFoldDB" id="A0A090LNV5"/>
<dbReference type="GO" id="GO:0005576">
    <property type="term" value="C:extracellular region"/>
    <property type="evidence" value="ECO:0007669"/>
    <property type="project" value="UniProtKB-SubCell"/>
</dbReference>
<name>A0A090LNV5_STRRB</name>